<dbReference type="NCBIfam" id="TIGR03082">
    <property type="entry name" value="Gneg_AbrB_dup"/>
    <property type="match status" value="2"/>
</dbReference>
<feature type="transmembrane region" description="Helical" evidence="1">
    <location>
        <begin position="43"/>
        <end position="63"/>
    </location>
</feature>
<dbReference type="InterPro" id="IPR007820">
    <property type="entry name" value="AbrB_fam"/>
</dbReference>
<feature type="transmembrane region" description="Helical" evidence="1">
    <location>
        <begin position="94"/>
        <end position="116"/>
    </location>
</feature>
<feature type="transmembrane region" description="Helical" evidence="1">
    <location>
        <begin position="195"/>
        <end position="215"/>
    </location>
</feature>
<dbReference type="PANTHER" id="PTHR38457">
    <property type="entry name" value="REGULATOR ABRB-RELATED"/>
    <property type="match status" value="1"/>
</dbReference>
<sequence>MEGGLRSWFAQVRHVDYPRTLLALCIGVAGAVVFLWIEAPMPWMLGPLAGCLIASLLGVPLAAPTAFRSPMAAMIGVMLGSGYGPQLLDYVFNWWATIAGLLAFMLVAGMICVAYFRLVARYDFPTAYFAGMPGGVVEMVLLGENSGADLRRVALVHAGRIVFTVFSIPFIVQWVEGGQIVRSAAASVSLLDMHAGSLFWLLTTFSGGLMLGRLINLPARYLLGPLIVSVAVHMSGLSTFKPPWELVAVAQLVLGSVIGCRFAGSRTRDILQIFLVSLGSCFLMILLSCAFAFGVSHLTQYTLTELLLAYSPGGLAEMGVLALALQLDVALVSTHHVLRIFLVVIGARALMPLFGIKK</sequence>
<reference evidence="3" key="1">
    <citation type="journal article" date="2019" name="Int. J. Syst. Evol. Microbiol.">
        <title>The Global Catalogue of Microorganisms (GCM) 10K type strain sequencing project: providing services to taxonomists for standard genome sequencing and annotation.</title>
        <authorList>
            <consortium name="The Broad Institute Genomics Platform"/>
            <consortium name="The Broad Institute Genome Sequencing Center for Infectious Disease"/>
            <person name="Wu L."/>
            <person name="Ma J."/>
        </authorList>
    </citation>
    <scope>NUCLEOTIDE SEQUENCE [LARGE SCALE GENOMIC DNA]</scope>
    <source>
        <strain evidence="3">JCM 3366</strain>
    </source>
</reference>
<comment type="caution">
    <text evidence="2">The sequence shown here is derived from an EMBL/GenBank/DDBJ whole genome shotgun (WGS) entry which is preliminary data.</text>
</comment>
<proteinExistence type="predicted"/>
<dbReference type="InterPro" id="IPR017516">
    <property type="entry name" value="AbrB_dup"/>
</dbReference>
<evidence type="ECO:0000313" key="3">
    <source>
        <dbReference type="Proteomes" id="UP001596107"/>
    </source>
</evidence>
<dbReference type="PIRSF" id="PIRSF038991">
    <property type="entry name" value="Protein_AbrB"/>
    <property type="match status" value="1"/>
</dbReference>
<feature type="transmembrane region" description="Helical" evidence="1">
    <location>
        <begin position="21"/>
        <end position="37"/>
    </location>
</feature>
<feature type="transmembrane region" description="Helical" evidence="1">
    <location>
        <begin position="271"/>
        <end position="295"/>
    </location>
</feature>
<keyword evidence="1" id="KW-0812">Transmembrane</keyword>
<organism evidence="2 3">
    <name type="scientific">Nitratireductor kimnyeongensis</name>
    <dbReference type="NCBI Taxonomy" id="430679"/>
    <lineage>
        <taxon>Bacteria</taxon>
        <taxon>Pseudomonadati</taxon>
        <taxon>Pseudomonadota</taxon>
        <taxon>Alphaproteobacteria</taxon>
        <taxon>Hyphomicrobiales</taxon>
        <taxon>Phyllobacteriaceae</taxon>
        <taxon>Nitratireductor</taxon>
    </lineage>
</organism>
<feature type="transmembrane region" description="Helical" evidence="1">
    <location>
        <begin position="154"/>
        <end position="175"/>
    </location>
</feature>
<feature type="transmembrane region" description="Helical" evidence="1">
    <location>
        <begin position="222"/>
        <end position="240"/>
    </location>
</feature>
<dbReference type="Pfam" id="PF05145">
    <property type="entry name" value="AbrB"/>
    <property type="match status" value="1"/>
</dbReference>
<evidence type="ECO:0000256" key="1">
    <source>
        <dbReference type="SAM" id="Phobius"/>
    </source>
</evidence>
<accession>A0ABW0T4A3</accession>
<keyword evidence="1" id="KW-1133">Transmembrane helix</keyword>
<dbReference type="Proteomes" id="UP001596107">
    <property type="component" value="Unassembled WGS sequence"/>
</dbReference>
<dbReference type="RefSeq" id="WP_223019993.1">
    <property type="nucleotide sequence ID" value="NZ_CP078143.1"/>
</dbReference>
<feature type="transmembrane region" description="Helical" evidence="1">
    <location>
        <begin position="246"/>
        <end position="264"/>
    </location>
</feature>
<keyword evidence="3" id="KW-1185">Reference proteome</keyword>
<protein>
    <submittedName>
        <fullName evidence="2">AbrB family transcriptional regulator</fullName>
    </submittedName>
</protein>
<feature type="transmembrane region" description="Helical" evidence="1">
    <location>
        <begin position="337"/>
        <end position="356"/>
    </location>
</feature>
<dbReference type="PANTHER" id="PTHR38457:SF1">
    <property type="entry name" value="REGULATOR ABRB-RELATED"/>
    <property type="match status" value="1"/>
</dbReference>
<evidence type="ECO:0000313" key="2">
    <source>
        <dbReference type="EMBL" id="MFC5584192.1"/>
    </source>
</evidence>
<keyword evidence="1" id="KW-0472">Membrane</keyword>
<gene>
    <name evidence="2" type="ORF">ACFPOD_03640</name>
</gene>
<name>A0ABW0T4A3_9HYPH</name>
<dbReference type="EMBL" id="JBHSNB010000001">
    <property type="protein sequence ID" value="MFC5584192.1"/>
    <property type="molecule type" value="Genomic_DNA"/>
</dbReference>